<keyword evidence="3" id="KW-1185">Reference proteome</keyword>
<feature type="region of interest" description="Disordered" evidence="1">
    <location>
        <begin position="1"/>
        <end position="23"/>
    </location>
</feature>
<dbReference type="Proteomes" id="UP000298196">
    <property type="component" value="Unassembled WGS sequence"/>
</dbReference>
<evidence type="ECO:0000313" key="2">
    <source>
        <dbReference type="EMBL" id="TGD55996.1"/>
    </source>
</evidence>
<dbReference type="EMBL" id="PYKI01002234">
    <property type="protein sequence ID" value="TGD55996.1"/>
    <property type="molecule type" value="Genomic_DNA"/>
</dbReference>
<name>A0A4Z0L4I0_SALET</name>
<proteinExistence type="predicted"/>
<protein>
    <submittedName>
        <fullName evidence="2">Recombinase RecA</fullName>
    </submittedName>
</protein>
<accession>A0A4Z0L4I0</accession>
<sequence>NQNATPDFAVDDSEGVAATNEDF</sequence>
<reference evidence="2 3" key="1">
    <citation type="submission" date="2018-03" db="EMBL/GenBank/DDBJ databases">
        <title>Non-Typhoidal Salmonella genome sequencing and assembly.</title>
        <authorList>
            <person name="Matchawe C."/>
        </authorList>
    </citation>
    <scope>NUCLEOTIDE SEQUENCE [LARGE SCALE GENOMIC DNA]</scope>
    <source>
        <strain evidence="2 3">22sa</strain>
    </source>
</reference>
<feature type="non-terminal residue" evidence="2">
    <location>
        <position position="1"/>
    </location>
</feature>
<evidence type="ECO:0000313" key="3">
    <source>
        <dbReference type="Proteomes" id="UP000298196"/>
    </source>
</evidence>
<gene>
    <name evidence="2" type="ORF">C9F07_21805</name>
</gene>
<organism evidence="2 3">
    <name type="scientific">Salmonella enterica subsp. enterica serovar Poona</name>
    <dbReference type="NCBI Taxonomy" id="436295"/>
    <lineage>
        <taxon>Bacteria</taxon>
        <taxon>Pseudomonadati</taxon>
        <taxon>Pseudomonadota</taxon>
        <taxon>Gammaproteobacteria</taxon>
        <taxon>Enterobacterales</taxon>
        <taxon>Enterobacteriaceae</taxon>
        <taxon>Salmonella</taxon>
    </lineage>
</organism>
<dbReference type="AlphaFoldDB" id="A0A4Z0L4I0"/>
<comment type="caution">
    <text evidence="2">The sequence shown here is derived from an EMBL/GenBank/DDBJ whole genome shotgun (WGS) entry which is preliminary data.</text>
</comment>
<evidence type="ECO:0000256" key="1">
    <source>
        <dbReference type="SAM" id="MobiDB-lite"/>
    </source>
</evidence>